<evidence type="ECO:0000313" key="2">
    <source>
        <dbReference type="EMBL" id="NMM62214.1"/>
    </source>
</evidence>
<reference evidence="2 3" key="2">
    <citation type="submission" date="2020-06" db="EMBL/GenBank/DDBJ databases">
        <title>Complete Genome Sequence of Clostridium muelleri sp. nov. P21T, an Acid-Alcohol Producing Acetogen Isolated from Old Hay.</title>
        <authorList>
            <person name="Duncan K.E."/>
            <person name="Tanner R.S."/>
        </authorList>
    </citation>
    <scope>NUCLEOTIDE SEQUENCE [LARGE SCALE GENOMIC DNA]</scope>
    <source>
        <strain evidence="2 3">P21</strain>
    </source>
</reference>
<evidence type="ECO:0000313" key="3">
    <source>
        <dbReference type="Proteomes" id="UP000537131"/>
    </source>
</evidence>
<dbReference type="Pfam" id="PF19993">
    <property type="entry name" value="DO-GTPase2"/>
    <property type="match status" value="1"/>
</dbReference>
<dbReference type="AlphaFoldDB" id="A0A7Y0EEX0"/>
<organism evidence="2 3">
    <name type="scientific">Clostridium muellerianum</name>
    <dbReference type="NCBI Taxonomy" id="2716538"/>
    <lineage>
        <taxon>Bacteria</taxon>
        <taxon>Bacillati</taxon>
        <taxon>Bacillota</taxon>
        <taxon>Clostridia</taxon>
        <taxon>Eubacteriales</taxon>
        <taxon>Clostridiaceae</taxon>
        <taxon>Clostridium</taxon>
    </lineage>
</organism>
<gene>
    <name evidence="2" type="ORF">HBE96_05845</name>
</gene>
<evidence type="ECO:0000259" key="1">
    <source>
        <dbReference type="Pfam" id="PF19993"/>
    </source>
</evidence>
<accession>A0A7Y0EEX0</accession>
<dbReference type="Proteomes" id="UP000537131">
    <property type="component" value="Unassembled WGS sequence"/>
</dbReference>
<dbReference type="InterPro" id="IPR027417">
    <property type="entry name" value="P-loop_NTPase"/>
</dbReference>
<keyword evidence="3" id="KW-1185">Reference proteome</keyword>
<dbReference type="SUPFAM" id="SSF52540">
    <property type="entry name" value="P-loop containing nucleoside triphosphate hydrolases"/>
    <property type="match status" value="1"/>
</dbReference>
<dbReference type="EMBL" id="JABBNI010000011">
    <property type="protein sequence ID" value="NMM62214.1"/>
    <property type="molecule type" value="Genomic_DNA"/>
</dbReference>
<feature type="domain" description="Double-GTPase 2" evidence="1">
    <location>
        <begin position="68"/>
        <end position="298"/>
    </location>
</feature>
<reference evidence="2 3" key="1">
    <citation type="submission" date="2020-04" db="EMBL/GenBank/DDBJ databases">
        <authorList>
            <person name="Doyle D.A."/>
        </authorList>
    </citation>
    <scope>NUCLEOTIDE SEQUENCE [LARGE SCALE GENOMIC DNA]</scope>
    <source>
        <strain evidence="2 3">P21</strain>
    </source>
</reference>
<proteinExistence type="predicted"/>
<comment type="caution">
    <text evidence="2">The sequence shown here is derived from an EMBL/GenBank/DDBJ whole genome shotgun (WGS) entry which is preliminary data.</text>
</comment>
<sequence>MDIKPTVENDENINKLINDDIETDISDRDITDEELSNSEKKGIRRLPSGRALTLGETYEITASENTKIIILIGPSACGKTTIETTLYQMFQNDVVGDYYFAGSKTLQGYEQRSYYTRTKSKQNISTTPRTSRGSQETFLHLKLWNCKTDKYINFLFADLSGEDFENHIASIESMKKDFNFIKSADYIIAVLDGKLLADKRRRNGAFEEMAQLLRTIFDAGLYTAHTNLQVVTSKYDIIKEILLKDPSVETFTTRVKVELEQRLKSYINEINFYNVAAMPNDNTIFEVGHGIKELMDSWSTPQNSIVLSFKNNKRERKVKSEFDKLYEKLLGDSNG</sequence>
<dbReference type="Gene3D" id="3.40.50.300">
    <property type="entry name" value="P-loop containing nucleotide triphosphate hydrolases"/>
    <property type="match status" value="1"/>
</dbReference>
<dbReference type="RefSeq" id="WP_169296822.1">
    <property type="nucleotide sequence ID" value="NZ_JABBNI010000011.1"/>
</dbReference>
<name>A0A7Y0EEX0_9CLOT</name>
<dbReference type="InterPro" id="IPR045528">
    <property type="entry name" value="DO-GTPase2"/>
</dbReference>
<protein>
    <recommendedName>
        <fullName evidence="1">Double-GTPase 2 domain-containing protein</fullName>
    </recommendedName>
</protein>